<keyword evidence="4" id="KW-0547">Nucleotide-binding</keyword>
<evidence type="ECO:0000259" key="10">
    <source>
        <dbReference type="Pfam" id="PF02463"/>
    </source>
</evidence>
<dbReference type="AlphaFoldDB" id="A0A6N7W727"/>
<dbReference type="RefSeq" id="WP_154543874.1">
    <property type="nucleotide sequence ID" value="NZ_VULO01000004.1"/>
</dbReference>
<dbReference type="GO" id="GO:0009432">
    <property type="term" value="P:SOS response"/>
    <property type="evidence" value="ECO:0007669"/>
    <property type="project" value="TreeGrafter"/>
</dbReference>
<dbReference type="GO" id="GO:0005524">
    <property type="term" value="F:ATP binding"/>
    <property type="evidence" value="ECO:0007669"/>
    <property type="project" value="UniProtKB-KW"/>
</dbReference>
<keyword evidence="12" id="KW-1185">Reference proteome</keyword>
<gene>
    <name evidence="11" type="primary">recN</name>
    <name evidence="11" type="ORF">FYJ24_04095</name>
</gene>
<name>A0A6N7W727_9ACTO</name>
<dbReference type="Gene3D" id="3.40.50.300">
    <property type="entry name" value="P-loop containing nucleotide triphosphate hydrolases"/>
    <property type="match status" value="2"/>
</dbReference>
<dbReference type="GO" id="GO:0006310">
    <property type="term" value="P:DNA recombination"/>
    <property type="evidence" value="ECO:0007669"/>
    <property type="project" value="InterPro"/>
</dbReference>
<comment type="similarity">
    <text evidence="2 9">Belongs to the RecN family.</text>
</comment>
<evidence type="ECO:0000256" key="1">
    <source>
        <dbReference type="ARBA" id="ARBA00003618"/>
    </source>
</evidence>
<reference evidence="11 12" key="1">
    <citation type="submission" date="2019-08" db="EMBL/GenBank/DDBJ databases">
        <title>In-depth cultivation of the pig gut microbiome towards novel bacterial diversity and tailored functional studies.</title>
        <authorList>
            <person name="Wylensek D."/>
            <person name="Hitch T.C.A."/>
            <person name="Clavel T."/>
        </authorList>
    </citation>
    <scope>NUCLEOTIDE SEQUENCE [LARGE SCALE GENOMIC DNA]</scope>
    <source>
        <strain evidence="11 12">WB03_NA08</strain>
    </source>
</reference>
<sequence>MIDELRIRGLGVIDDAHLEFSPGFTVLTGETGAGKTMVLTSLRMLMGEKVDSSAVRSGCDRAEVDAVFTLVAPLIADIEFDGDELIIWRTLPAHGRTRAAINARPVPLRLLTEIVGGLVTIHGQSDQWLMRREEAQRTMVDSFAGHDKLLAAYVDAWKKAVAAKRHRDQVVESFDKVQAEVQYLQTMVDAIAKLELAADEENFLNTQIDRLSNANRLRDDIGGVVSSLDRDGGVTDTLGNALGILRRIERLDASISDYAGRLEAIIADAQELVRDLTDYGESLLDDPQELERLSQRRAQLEELLKGRGQTVSELLAWESAARDRLVELTDAGMSPDEAEKRLQEAQQRVLTAGERLHHSREKAAKRLTTAVNKELSGLAMKEATFSINVTAVRPASHGCDEITMELRPHPHAPSRPLGEGASGGELSRVMLALEVALGSQTRATTYIFDEVDAGIGGRTALEVGNRLRSLSRTQQVIVVTHLPQIAAMADKHMVVAKKSGTARVWEVAGEARIDELVRMLGGETTSLAARRHASELLGLAESQE</sequence>
<evidence type="ECO:0000256" key="2">
    <source>
        <dbReference type="ARBA" id="ARBA00009441"/>
    </source>
</evidence>
<evidence type="ECO:0000256" key="4">
    <source>
        <dbReference type="ARBA" id="ARBA00022741"/>
    </source>
</evidence>
<dbReference type="PIRSF" id="PIRSF003128">
    <property type="entry name" value="RecN"/>
    <property type="match status" value="1"/>
</dbReference>
<dbReference type="PANTHER" id="PTHR11059:SF0">
    <property type="entry name" value="DNA REPAIR PROTEIN RECN"/>
    <property type="match status" value="1"/>
</dbReference>
<evidence type="ECO:0000313" key="11">
    <source>
        <dbReference type="EMBL" id="MSS83958.1"/>
    </source>
</evidence>
<dbReference type="GO" id="GO:0006281">
    <property type="term" value="P:DNA repair"/>
    <property type="evidence" value="ECO:0007669"/>
    <property type="project" value="UniProtKB-KW"/>
</dbReference>
<comment type="function">
    <text evidence="1 9">May be involved in recombinational repair of damaged DNA.</text>
</comment>
<dbReference type="GO" id="GO:0043590">
    <property type="term" value="C:bacterial nucleoid"/>
    <property type="evidence" value="ECO:0007669"/>
    <property type="project" value="TreeGrafter"/>
</dbReference>
<evidence type="ECO:0000256" key="7">
    <source>
        <dbReference type="ARBA" id="ARBA00023204"/>
    </source>
</evidence>
<evidence type="ECO:0000313" key="12">
    <source>
        <dbReference type="Proteomes" id="UP000470875"/>
    </source>
</evidence>
<dbReference type="SUPFAM" id="SSF52540">
    <property type="entry name" value="P-loop containing nucleoside triphosphate hydrolases"/>
    <property type="match status" value="1"/>
</dbReference>
<dbReference type="EMBL" id="VULO01000004">
    <property type="protein sequence ID" value="MSS83958.1"/>
    <property type="molecule type" value="Genomic_DNA"/>
</dbReference>
<dbReference type="CDD" id="cd03241">
    <property type="entry name" value="ABC_RecN"/>
    <property type="match status" value="1"/>
</dbReference>
<evidence type="ECO:0000256" key="3">
    <source>
        <dbReference type="ARBA" id="ARBA00021315"/>
    </source>
</evidence>
<proteinExistence type="inferred from homology"/>
<dbReference type="InterPro" id="IPR004604">
    <property type="entry name" value="DNA_recomb/repair_RecN"/>
</dbReference>
<dbReference type="NCBIfam" id="TIGR00634">
    <property type="entry name" value="recN"/>
    <property type="match status" value="1"/>
</dbReference>
<keyword evidence="7 9" id="KW-0234">DNA repair</keyword>
<dbReference type="InterPro" id="IPR027417">
    <property type="entry name" value="P-loop_NTPase"/>
</dbReference>
<evidence type="ECO:0000256" key="8">
    <source>
        <dbReference type="ARBA" id="ARBA00033408"/>
    </source>
</evidence>
<dbReference type="PANTHER" id="PTHR11059">
    <property type="entry name" value="DNA REPAIR PROTEIN RECN"/>
    <property type="match status" value="1"/>
</dbReference>
<keyword evidence="6" id="KW-0067">ATP-binding</keyword>
<comment type="caution">
    <text evidence="11">The sequence shown here is derived from an EMBL/GenBank/DDBJ whole genome shotgun (WGS) entry which is preliminary data.</text>
</comment>
<accession>A0A6N7W727</accession>
<dbReference type="Pfam" id="PF02463">
    <property type="entry name" value="SMC_N"/>
    <property type="match status" value="1"/>
</dbReference>
<protein>
    <recommendedName>
        <fullName evidence="3 9">DNA repair protein RecN</fullName>
    </recommendedName>
    <alternativeName>
        <fullName evidence="8 9">Recombination protein N</fullName>
    </alternativeName>
</protein>
<dbReference type="InterPro" id="IPR003395">
    <property type="entry name" value="RecF/RecN/SMC_N"/>
</dbReference>
<evidence type="ECO:0000256" key="5">
    <source>
        <dbReference type="ARBA" id="ARBA00022763"/>
    </source>
</evidence>
<evidence type="ECO:0000256" key="9">
    <source>
        <dbReference type="PIRNR" id="PIRNR003128"/>
    </source>
</evidence>
<feature type="domain" description="RecF/RecN/SMC N-terminal" evidence="10">
    <location>
        <begin position="2"/>
        <end position="498"/>
    </location>
</feature>
<keyword evidence="5 9" id="KW-0227">DNA damage</keyword>
<organism evidence="11 12">
    <name type="scientific">Scrofimicrobium canadense</name>
    <dbReference type="NCBI Taxonomy" id="2652290"/>
    <lineage>
        <taxon>Bacteria</taxon>
        <taxon>Bacillati</taxon>
        <taxon>Actinomycetota</taxon>
        <taxon>Actinomycetes</taxon>
        <taxon>Actinomycetales</taxon>
        <taxon>Actinomycetaceae</taxon>
        <taxon>Scrofimicrobium</taxon>
    </lineage>
</organism>
<evidence type="ECO:0000256" key="6">
    <source>
        <dbReference type="ARBA" id="ARBA00022840"/>
    </source>
</evidence>
<dbReference type="Proteomes" id="UP000470875">
    <property type="component" value="Unassembled WGS sequence"/>
</dbReference>